<feature type="signal peptide" evidence="3">
    <location>
        <begin position="1"/>
        <end position="32"/>
    </location>
</feature>
<evidence type="ECO:0008006" key="6">
    <source>
        <dbReference type="Google" id="ProtNLM"/>
    </source>
</evidence>
<evidence type="ECO:0000256" key="2">
    <source>
        <dbReference type="SAM" id="Phobius"/>
    </source>
</evidence>
<dbReference type="EMBL" id="BAAASD010000078">
    <property type="protein sequence ID" value="GAA2375120.1"/>
    <property type="molecule type" value="Genomic_DNA"/>
</dbReference>
<feature type="transmembrane region" description="Helical" evidence="2">
    <location>
        <begin position="413"/>
        <end position="435"/>
    </location>
</feature>
<protein>
    <recommendedName>
        <fullName evidence="6">Aromatic ring-opening dioxygenase LigA</fullName>
    </recommendedName>
</protein>
<keyword evidence="2" id="KW-0812">Transmembrane</keyword>
<name>A0ABN3HBL4_9ACTN</name>
<reference evidence="4 5" key="1">
    <citation type="journal article" date="2019" name="Int. J. Syst. Evol. Microbiol.">
        <title>The Global Catalogue of Microorganisms (GCM) 10K type strain sequencing project: providing services to taxonomists for standard genome sequencing and annotation.</title>
        <authorList>
            <consortium name="The Broad Institute Genomics Platform"/>
            <consortium name="The Broad Institute Genome Sequencing Center for Infectious Disease"/>
            <person name="Wu L."/>
            <person name="Ma J."/>
        </authorList>
    </citation>
    <scope>NUCLEOTIDE SEQUENCE [LARGE SCALE GENOMIC DNA]</scope>
    <source>
        <strain evidence="4 5">JCM 4316</strain>
    </source>
</reference>
<feature type="chain" id="PRO_5046923223" description="Aromatic ring-opening dioxygenase LigA" evidence="3">
    <location>
        <begin position="33"/>
        <end position="463"/>
    </location>
</feature>
<proteinExistence type="predicted"/>
<keyword evidence="2" id="KW-1133">Transmembrane helix</keyword>
<feature type="region of interest" description="Disordered" evidence="1">
    <location>
        <begin position="190"/>
        <end position="217"/>
    </location>
</feature>
<feature type="compositionally biased region" description="Polar residues" evidence="1">
    <location>
        <begin position="46"/>
        <end position="57"/>
    </location>
</feature>
<feature type="region of interest" description="Disordered" evidence="1">
    <location>
        <begin position="443"/>
        <end position="463"/>
    </location>
</feature>
<evidence type="ECO:0000256" key="3">
    <source>
        <dbReference type="SAM" id="SignalP"/>
    </source>
</evidence>
<comment type="caution">
    <text evidence="4">The sequence shown here is derived from an EMBL/GenBank/DDBJ whole genome shotgun (WGS) entry which is preliminary data.</text>
</comment>
<organism evidence="4 5">
    <name type="scientific">Streptomyces cuspidosporus</name>
    <dbReference type="NCBI Taxonomy" id="66882"/>
    <lineage>
        <taxon>Bacteria</taxon>
        <taxon>Bacillati</taxon>
        <taxon>Actinomycetota</taxon>
        <taxon>Actinomycetes</taxon>
        <taxon>Kitasatosporales</taxon>
        <taxon>Streptomycetaceae</taxon>
        <taxon>Streptomyces</taxon>
    </lineage>
</organism>
<dbReference type="Proteomes" id="UP001500253">
    <property type="component" value="Unassembled WGS sequence"/>
</dbReference>
<gene>
    <name evidence="4" type="ORF">GCM10010246_82540</name>
</gene>
<keyword evidence="3" id="KW-0732">Signal</keyword>
<evidence type="ECO:0000313" key="5">
    <source>
        <dbReference type="Proteomes" id="UP001500253"/>
    </source>
</evidence>
<feature type="region of interest" description="Disordered" evidence="1">
    <location>
        <begin position="39"/>
        <end position="63"/>
    </location>
</feature>
<accession>A0ABN3HBL4</accession>
<keyword evidence="5" id="KW-1185">Reference proteome</keyword>
<evidence type="ECO:0000313" key="4">
    <source>
        <dbReference type="EMBL" id="GAA2375120.1"/>
    </source>
</evidence>
<evidence type="ECO:0000256" key="1">
    <source>
        <dbReference type="SAM" id="MobiDB-lite"/>
    </source>
</evidence>
<sequence length="463" mass="48461">MNDRSTVRTGLAAVAALCAVATAPWPAGQAWAAPADGAAGARPYRTQGTSVEGTSDAQGAPPLKPGFGYVDSIAAGQKRHYEVRLDATSSAYVSAVAAPRPGAGVASYRDGLKVTLESPDGATCGSSDRKIEANGVAYPLADYAARLAEPGSVASCRKAGRYVVTVERGTGSQDPARWPLELRLMVEPPVKGGDRGQAPEGSWRTPAPEPPEGQARWRQGGRGFNDARPLSTGVWADQIKPGETHFYRVPVDWGQRLNAIAELPASKTGEGAGVNDALGMRAFNPARGLTRKTSFAGYDGRKARAELDTAPVAYGNRTARAEYSVRTMSFSGWYYLAVTVNPEVTRFFKGAVPLTLRVRVSGDPAAGPTYDGDAVRAGFGLTDADKREAARAPATGDDAMAVPAGRSEDRLRLVAYASYAAGALLLIGLGGWTLVARRRAPVAAAGTPGPGRHRRPGPPPPAR</sequence>
<keyword evidence="2" id="KW-0472">Membrane</keyword>